<reference evidence="2" key="1">
    <citation type="journal article" date="2015" name="Nature">
        <title>Complex archaea that bridge the gap between prokaryotes and eukaryotes.</title>
        <authorList>
            <person name="Spang A."/>
            <person name="Saw J.H."/>
            <person name="Jorgensen S.L."/>
            <person name="Zaremba-Niedzwiedzka K."/>
            <person name="Martijn J."/>
            <person name="Lind A.E."/>
            <person name="van Eijk R."/>
            <person name="Schleper C."/>
            <person name="Guy L."/>
            <person name="Ettema T.J."/>
        </authorList>
    </citation>
    <scope>NUCLEOTIDE SEQUENCE</scope>
</reference>
<name>A0A0F8VKL9_9ZZZZ</name>
<accession>A0A0F8VKL9</accession>
<feature type="region of interest" description="Disordered" evidence="1">
    <location>
        <begin position="30"/>
        <end position="55"/>
    </location>
</feature>
<feature type="non-terminal residue" evidence="2">
    <location>
        <position position="1"/>
    </location>
</feature>
<evidence type="ECO:0000313" key="2">
    <source>
        <dbReference type="EMBL" id="KKK44938.1"/>
    </source>
</evidence>
<gene>
    <name evidence="2" type="ORF">LCGC14_3166300</name>
</gene>
<organism evidence="2">
    <name type="scientific">marine sediment metagenome</name>
    <dbReference type="NCBI Taxonomy" id="412755"/>
    <lineage>
        <taxon>unclassified sequences</taxon>
        <taxon>metagenomes</taxon>
        <taxon>ecological metagenomes</taxon>
    </lineage>
</organism>
<proteinExistence type="predicted"/>
<protein>
    <submittedName>
        <fullName evidence="2">Uncharacterized protein</fullName>
    </submittedName>
</protein>
<dbReference type="AlphaFoldDB" id="A0A0F8VKL9"/>
<comment type="caution">
    <text evidence="2">The sequence shown here is derived from an EMBL/GenBank/DDBJ whole genome shotgun (WGS) entry which is preliminary data.</text>
</comment>
<dbReference type="EMBL" id="LAZR01070132">
    <property type="protein sequence ID" value="KKK44938.1"/>
    <property type="molecule type" value="Genomic_DNA"/>
</dbReference>
<evidence type="ECO:0000256" key="1">
    <source>
        <dbReference type="SAM" id="MobiDB-lite"/>
    </source>
</evidence>
<sequence length="83" mass="9424">RSLIETARVEFPWIGKHLCQIERYQHPKTKNRSADSLTHFDGVGEQTHDSPPYTPIRFTRIPSLRALSTIFSVIPDPGVAIKP</sequence>